<proteinExistence type="predicted"/>
<keyword evidence="3" id="KW-1185">Reference proteome</keyword>
<dbReference type="InterPro" id="IPR000073">
    <property type="entry name" value="AB_hydrolase_1"/>
</dbReference>
<dbReference type="Pfam" id="PF00561">
    <property type="entry name" value="Abhydrolase_1"/>
    <property type="match status" value="1"/>
</dbReference>
<dbReference type="SUPFAM" id="SSF53474">
    <property type="entry name" value="alpha/beta-Hydrolases"/>
    <property type="match status" value="1"/>
</dbReference>
<gene>
    <name evidence="2" type="ORF">GBAR_LOCUS23752</name>
</gene>
<comment type="caution">
    <text evidence="2">The sequence shown here is derived from an EMBL/GenBank/DDBJ whole genome shotgun (WGS) entry which is preliminary data.</text>
</comment>
<dbReference type="PANTHER" id="PTHR43433:SF5">
    <property type="entry name" value="AB HYDROLASE-1 DOMAIN-CONTAINING PROTEIN"/>
    <property type="match status" value="1"/>
</dbReference>
<name>A0AA35T9K9_GEOBA</name>
<dbReference type="AlphaFoldDB" id="A0AA35T9K9"/>
<evidence type="ECO:0000313" key="2">
    <source>
        <dbReference type="EMBL" id="CAI8042831.1"/>
    </source>
</evidence>
<accession>A0AA35T9K9</accession>
<dbReference type="Proteomes" id="UP001174909">
    <property type="component" value="Unassembled WGS sequence"/>
</dbReference>
<feature type="domain" description="AB hydrolase-1" evidence="1">
    <location>
        <begin position="26"/>
        <end position="151"/>
    </location>
</feature>
<evidence type="ECO:0000259" key="1">
    <source>
        <dbReference type="Pfam" id="PF00561"/>
    </source>
</evidence>
<dbReference type="InterPro" id="IPR029058">
    <property type="entry name" value="AB_hydrolase_fold"/>
</dbReference>
<evidence type="ECO:0000313" key="3">
    <source>
        <dbReference type="Proteomes" id="UP001174909"/>
    </source>
</evidence>
<dbReference type="InterPro" id="IPR050471">
    <property type="entry name" value="AB_hydrolase"/>
</dbReference>
<dbReference type="Gene3D" id="3.40.50.1820">
    <property type="entry name" value="alpha/beta hydrolase"/>
    <property type="match status" value="1"/>
</dbReference>
<dbReference type="PANTHER" id="PTHR43433">
    <property type="entry name" value="HYDROLASE, ALPHA/BETA FOLD FAMILY PROTEIN"/>
    <property type="match status" value="1"/>
</dbReference>
<reference evidence="2" key="1">
    <citation type="submission" date="2023-03" db="EMBL/GenBank/DDBJ databases">
        <authorList>
            <person name="Steffen K."/>
            <person name="Cardenas P."/>
        </authorList>
    </citation>
    <scope>NUCLEOTIDE SEQUENCE</scope>
</reference>
<organism evidence="2 3">
    <name type="scientific">Geodia barretti</name>
    <name type="common">Barrett's horny sponge</name>
    <dbReference type="NCBI Taxonomy" id="519541"/>
    <lineage>
        <taxon>Eukaryota</taxon>
        <taxon>Metazoa</taxon>
        <taxon>Porifera</taxon>
        <taxon>Demospongiae</taxon>
        <taxon>Heteroscleromorpha</taxon>
        <taxon>Tetractinellida</taxon>
        <taxon>Astrophorina</taxon>
        <taxon>Geodiidae</taxon>
        <taxon>Geodia</taxon>
    </lineage>
</organism>
<sequence>MEEMPMPFYERGPNRIYYEEVGSGFPLLIIPGGGLNSTVASLNTSVPFNPMETYKGDFRCIAADLRNADLGQSSGPLEIDRPWDAYSDDQLGLMDHLGIEEFLVMGFCIGGPMIHNLLRLAPERIVAAALMQPSGFNPEAPDVFYQNNTSRWGPPLCEKRPEVTMDMVHDFLTSMYTDRADFVFTVSRDFVRALQTPLLIAPDDVPAHPYECAMEVASLAPNSEVTIFPWKDSQPHIDEVVSHARRFLKTHELVAATA</sequence>
<dbReference type="EMBL" id="CASHTH010003284">
    <property type="protein sequence ID" value="CAI8042831.1"/>
    <property type="molecule type" value="Genomic_DNA"/>
</dbReference>
<protein>
    <recommendedName>
        <fullName evidence="1">AB hydrolase-1 domain-containing protein</fullName>
    </recommendedName>
</protein>